<name>A0A915KF29_ROMCU</name>
<reference evidence="2" key="1">
    <citation type="submission" date="2022-11" db="UniProtKB">
        <authorList>
            <consortium name="WormBaseParasite"/>
        </authorList>
    </citation>
    <scope>IDENTIFICATION</scope>
</reference>
<evidence type="ECO:0000313" key="1">
    <source>
        <dbReference type="Proteomes" id="UP000887565"/>
    </source>
</evidence>
<evidence type="ECO:0000313" key="2">
    <source>
        <dbReference type="WBParaSite" id="nRc.2.0.1.t37327-RA"/>
    </source>
</evidence>
<organism evidence="1 2">
    <name type="scientific">Romanomermis culicivorax</name>
    <name type="common">Nematode worm</name>
    <dbReference type="NCBI Taxonomy" id="13658"/>
    <lineage>
        <taxon>Eukaryota</taxon>
        <taxon>Metazoa</taxon>
        <taxon>Ecdysozoa</taxon>
        <taxon>Nematoda</taxon>
        <taxon>Enoplea</taxon>
        <taxon>Dorylaimia</taxon>
        <taxon>Mermithida</taxon>
        <taxon>Mermithoidea</taxon>
        <taxon>Mermithidae</taxon>
        <taxon>Romanomermis</taxon>
    </lineage>
</organism>
<dbReference type="AlphaFoldDB" id="A0A915KF29"/>
<dbReference type="Proteomes" id="UP000887565">
    <property type="component" value="Unplaced"/>
</dbReference>
<dbReference type="WBParaSite" id="nRc.2.0.1.t37327-RA">
    <property type="protein sequence ID" value="nRc.2.0.1.t37327-RA"/>
    <property type="gene ID" value="nRc.2.0.1.g37327"/>
</dbReference>
<protein>
    <submittedName>
        <fullName evidence="2">Uncharacterized protein</fullName>
    </submittedName>
</protein>
<proteinExistence type="predicted"/>
<keyword evidence="1" id="KW-1185">Reference proteome</keyword>
<sequence length="116" mass="13165">MLILPTSEPLSYKRCSVGGYLMNSKVGMLHKDIAVELSNETCNNLDDADQHAARQSTFQIVFLGTPILCDSDKGHQLRGFMRQTLKFDPNKNLLVQCLGNVTFYNWTKEVLEEKKI</sequence>
<accession>A0A915KF29</accession>